<reference evidence="9 10" key="1">
    <citation type="journal article" date="2012" name="J. Bacteriol.">
        <title>Genome Sequence of Fibrella aestuarina BUZ 2T, a Filamentous Marine Bacterium.</title>
        <authorList>
            <person name="Filippini M."/>
            <person name="Qi W."/>
            <person name="Blom J."/>
            <person name="Goesmann A."/>
            <person name="Smits T.H."/>
            <person name="Bagheri H.C."/>
        </authorList>
    </citation>
    <scope>NUCLEOTIDE SEQUENCE [LARGE SCALE GENOMIC DNA]</scope>
    <source>
        <strain evidence="10">BUZ 2T</strain>
    </source>
</reference>
<evidence type="ECO:0000256" key="2">
    <source>
        <dbReference type="ARBA" id="ARBA00022630"/>
    </source>
</evidence>
<dbReference type="GO" id="GO:0006950">
    <property type="term" value="P:response to stress"/>
    <property type="evidence" value="ECO:0007669"/>
    <property type="project" value="UniProtKB-ARBA"/>
</dbReference>
<gene>
    <name evidence="9" type="ORF">FAES_1413</name>
</gene>
<accession>I0K5M0</accession>
<dbReference type="OrthoDB" id="9772484at2"/>
<dbReference type="GO" id="GO:0009416">
    <property type="term" value="P:response to light stimulus"/>
    <property type="evidence" value="ECO:0007669"/>
    <property type="project" value="TreeGrafter"/>
</dbReference>
<dbReference type="eggNOG" id="COG0415">
    <property type="taxonomic scope" value="Bacteria"/>
</dbReference>
<dbReference type="PROSITE" id="PS00394">
    <property type="entry name" value="DNA_PHOTOLYASES_1_1"/>
    <property type="match status" value="1"/>
</dbReference>
<name>I0K5M0_9BACT</name>
<dbReference type="InterPro" id="IPR036155">
    <property type="entry name" value="Crypto/Photolyase_N_sf"/>
</dbReference>
<keyword evidence="9" id="KW-0456">Lyase</keyword>
<dbReference type="InterPro" id="IPR014729">
    <property type="entry name" value="Rossmann-like_a/b/a_fold"/>
</dbReference>
<comment type="cofactor">
    <cofactor evidence="1">
        <name>(6R)-5,10-methylene-5,6,7,8-tetrahydrofolate</name>
        <dbReference type="ChEBI" id="CHEBI:15636"/>
    </cofactor>
</comment>
<dbReference type="RefSeq" id="WP_015330522.1">
    <property type="nucleotide sequence ID" value="NC_020054.1"/>
</dbReference>
<sequence length="452" mass="52700">MKPETPIAIMWHRRDLRLHDNAALYYALKAGRPVLPLFIFDKDILDHLNDKRDRRVEFIYEEVLAMQQALHKQGSTLLVRYGRPLDVFKELASEYTLANVFTNYDYETYAKGRDAEVATYLKSVNAGFHSYKDQTLFDRDEVLTGSGKPYTVFGPYSRNWLSKLDDPFYLKSYPTEKYADRFLKTAPTPMVTLEQMGFEPLNEKFPKSTVSDKLLTTYDKTRDFPAQRGTSELSIHLRFGTISIRELARQAQANNLTYLKELCWRDFYFQVLDHFPHVEHESFRREYDQVPWLNRPEDIERWKAGQTGYPLVDAGMRQLNEIGWMHNRVRMVTASFCVKHLLIDWRIGEAYFAEKLRDYDLSANNGGWQWAAGSGTDAAPYFRVFNPTEQARKFDPKGEYIRRWVPEYNNPAGASVTYPAPIVDHAFARQRAITTYKTALNAEKNGEPVKLR</sequence>
<keyword evidence="3 5" id="KW-0274">FAD</keyword>
<dbReference type="PROSITE" id="PS51645">
    <property type="entry name" value="PHR_CRY_ALPHA_BETA"/>
    <property type="match status" value="1"/>
</dbReference>
<evidence type="ECO:0000256" key="3">
    <source>
        <dbReference type="ARBA" id="ARBA00022827"/>
    </source>
</evidence>
<dbReference type="GO" id="GO:0003904">
    <property type="term" value="F:deoxyribodipyrimidine photo-lyase activity"/>
    <property type="evidence" value="ECO:0007669"/>
    <property type="project" value="UniProtKB-EC"/>
</dbReference>
<dbReference type="InterPro" id="IPR036134">
    <property type="entry name" value="Crypto/Photolyase_FAD-like_sf"/>
</dbReference>
<evidence type="ECO:0000313" key="9">
    <source>
        <dbReference type="EMBL" id="CCG99423.1"/>
    </source>
</evidence>
<feature type="domain" description="Photolyase/cryptochrome alpha/beta" evidence="8">
    <location>
        <begin position="6"/>
        <end position="136"/>
    </location>
</feature>
<dbReference type="EC" id="4.1.99.3" evidence="9"/>
<feature type="binding site" evidence="5">
    <location>
        <begin position="261"/>
        <end position="268"/>
    </location>
    <ligand>
        <name>FAD</name>
        <dbReference type="ChEBI" id="CHEBI:57692"/>
    </ligand>
</feature>
<feature type="site" description="Electron transfer via tryptophanyl radical" evidence="6">
    <location>
        <position position="345"/>
    </location>
</feature>
<feature type="binding site" evidence="5">
    <location>
        <begin position="358"/>
        <end position="360"/>
    </location>
    <ligand>
        <name>FAD</name>
        <dbReference type="ChEBI" id="CHEBI:57692"/>
    </ligand>
</feature>
<dbReference type="PANTHER" id="PTHR11455:SF9">
    <property type="entry name" value="CRYPTOCHROME CIRCADIAN CLOCK 5 ISOFORM X1"/>
    <property type="match status" value="1"/>
</dbReference>
<dbReference type="SUPFAM" id="SSF48173">
    <property type="entry name" value="Cryptochrome/photolyase FAD-binding domain"/>
    <property type="match status" value="1"/>
</dbReference>
<dbReference type="InterPro" id="IPR005101">
    <property type="entry name" value="Cryptochr/Photolyase_FAD-bd"/>
</dbReference>
<dbReference type="SUPFAM" id="SSF52425">
    <property type="entry name" value="Cryptochrome/photolyase, N-terminal domain"/>
    <property type="match status" value="1"/>
</dbReference>
<evidence type="ECO:0000256" key="1">
    <source>
        <dbReference type="ARBA" id="ARBA00001932"/>
    </source>
</evidence>
<evidence type="ECO:0000313" key="10">
    <source>
        <dbReference type="Proteomes" id="UP000011058"/>
    </source>
</evidence>
<dbReference type="KEGG" id="fae:FAES_1413"/>
<dbReference type="AlphaFoldDB" id="I0K5M0"/>
<dbReference type="Gene3D" id="3.40.50.620">
    <property type="entry name" value="HUPs"/>
    <property type="match status" value="1"/>
</dbReference>
<evidence type="ECO:0000256" key="4">
    <source>
        <dbReference type="ARBA" id="ARBA00022991"/>
    </source>
</evidence>
<dbReference type="Pfam" id="PF00875">
    <property type="entry name" value="DNA_photolyase"/>
    <property type="match status" value="1"/>
</dbReference>
<dbReference type="InterPro" id="IPR002081">
    <property type="entry name" value="Cryptochrome/DNA_photolyase_1"/>
</dbReference>
<dbReference type="Proteomes" id="UP000011058">
    <property type="component" value="Chromosome"/>
</dbReference>
<dbReference type="InterPro" id="IPR018394">
    <property type="entry name" value="DNA_photolyase_1_CS_C"/>
</dbReference>
<dbReference type="STRING" id="1166018.FAES_1413"/>
<dbReference type="PRINTS" id="PR00147">
    <property type="entry name" value="DNAPHOTLYASE"/>
</dbReference>
<dbReference type="Gene3D" id="1.10.579.10">
    <property type="entry name" value="DNA Cyclobutane Dipyrimidine Photolyase, subunit A, domain 3"/>
    <property type="match status" value="1"/>
</dbReference>
<dbReference type="PATRIC" id="fig|1166018.3.peg.3144"/>
<feature type="site" description="Electron transfer via tryptophanyl radical" evidence="6">
    <location>
        <position position="368"/>
    </location>
</feature>
<protein>
    <submittedName>
        <fullName evidence="9">Deoxyribodipyrimidine photo-lyase</fullName>
        <ecNumber evidence="9">4.1.99.3</ecNumber>
    </submittedName>
</protein>
<dbReference type="GO" id="GO:0006139">
    <property type="term" value="P:nucleobase-containing compound metabolic process"/>
    <property type="evidence" value="ECO:0007669"/>
    <property type="project" value="UniProtKB-ARBA"/>
</dbReference>
<dbReference type="GO" id="GO:0071949">
    <property type="term" value="F:FAD binding"/>
    <property type="evidence" value="ECO:0007669"/>
    <property type="project" value="TreeGrafter"/>
</dbReference>
<dbReference type="EMBL" id="HE796683">
    <property type="protein sequence ID" value="CCG99423.1"/>
    <property type="molecule type" value="Genomic_DNA"/>
</dbReference>
<dbReference type="PANTHER" id="PTHR11455">
    <property type="entry name" value="CRYPTOCHROME"/>
    <property type="match status" value="1"/>
</dbReference>
<keyword evidence="4 7" id="KW-0157">Chromophore</keyword>
<feature type="binding site" evidence="5">
    <location>
        <position position="258"/>
    </location>
    <ligand>
        <name>FAD</name>
        <dbReference type="ChEBI" id="CHEBI:57692"/>
    </ligand>
</feature>
<comment type="cofactor">
    <cofactor evidence="5">
        <name>FAD</name>
        <dbReference type="ChEBI" id="CHEBI:57692"/>
    </cofactor>
    <text evidence="5">Binds 1 FAD per subunit.</text>
</comment>
<dbReference type="GO" id="GO:0003677">
    <property type="term" value="F:DNA binding"/>
    <property type="evidence" value="ECO:0007669"/>
    <property type="project" value="TreeGrafter"/>
</dbReference>
<evidence type="ECO:0000256" key="6">
    <source>
        <dbReference type="PIRSR" id="PIRSR602081-2"/>
    </source>
</evidence>
<proteinExistence type="inferred from homology"/>
<feature type="binding site" evidence="5">
    <location>
        <begin position="230"/>
        <end position="234"/>
    </location>
    <ligand>
        <name>FAD</name>
        <dbReference type="ChEBI" id="CHEBI:57692"/>
    </ligand>
</feature>
<keyword evidence="10" id="KW-1185">Reference proteome</keyword>
<dbReference type="Gene3D" id="1.25.40.80">
    <property type="match status" value="1"/>
</dbReference>
<dbReference type="HOGENOM" id="CLU_010348_2_2_10"/>
<evidence type="ECO:0000256" key="7">
    <source>
        <dbReference type="RuleBase" id="RU004182"/>
    </source>
</evidence>
<comment type="similarity">
    <text evidence="7">Belongs to the DNA photolyase family.</text>
</comment>
<dbReference type="InterPro" id="IPR006050">
    <property type="entry name" value="DNA_photolyase_N"/>
</dbReference>
<evidence type="ECO:0000259" key="8">
    <source>
        <dbReference type="PROSITE" id="PS51645"/>
    </source>
</evidence>
<feature type="site" description="Electron transfer via tryptophanyl radical" evidence="6">
    <location>
        <position position="292"/>
    </location>
</feature>
<evidence type="ECO:0000256" key="5">
    <source>
        <dbReference type="PIRSR" id="PIRSR602081-1"/>
    </source>
</evidence>
<keyword evidence="2 5" id="KW-0285">Flavoprotein</keyword>
<organism evidence="9 10">
    <name type="scientific">Fibrella aestuarina BUZ 2</name>
    <dbReference type="NCBI Taxonomy" id="1166018"/>
    <lineage>
        <taxon>Bacteria</taxon>
        <taxon>Pseudomonadati</taxon>
        <taxon>Bacteroidota</taxon>
        <taxon>Cytophagia</taxon>
        <taxon>Cytophagales</taxon>
        <taxon>Spirosomataceae</taxon>
        <taxon>Fibrella</taxon>
    </lineage>
</organism>
<feature type="binding site" evidence="5">
    <location>
        <position position="218"/>
    </location>
    <ligand>
        <name>FAD</name>
        <dbReference type="ChEBI" id="CHEBI:57692"/>
    </ligand>
</feature>
<dbReference type="Pfam" id="PF03441">
    <property type="entry name" value="FAD_binding_7"/>
    <property type="match status" value="1"/>
</dbReference>